<dbReference type="PROSITE" id="PS00168">
    <property type="entry name" value="TRP_SYNTHASE_BETA"/>
    <property type="match status" value="1"/>
</dbReference>
<dbReference type="STRING" id="356882.A0A423WUF2"/>
<keyword evidence="8 13" id="KW-0822">Tryptophan biosynthesis</keyword>
<accession>A0A423WUF2</accession>
<dbReference type="HAMAP" id="MF_00131">
    <property type="entry name" value="Trp_synth_alpha"/>
    <property type="match status" value="1"/>
</dbReference>
<dbReference type="NCBIfam" id="TIGR00262">
    <property type="entry name" value="trpA"/>
    <property type="match status" value="1"/>
</dbReference>
<keyword evidence="7 13" id="KW-0028">Amino-acid biosynthesis</keyword>
<dbReference type="InterPro" id="IPR013785">
    <property type="entry name" value="Aldolase_TIM"/>
</dbReference>
<dbReference type="PANTHER" id="PTHR48077:SF3">
    <property type="entry name" value="TRYPTOPHAN SYNTHASE"/>
    <property type="match status" value="1"/>
</dbReference>
<dbReference type="SUPFAM" id="SSF53686">
    <property type="entry name" value="Tryptophan synthase beta subunit-like PLP-dependent enzymes"/>
    <property type="match status" value="1"/>
</dbReference>
<dbReference type="OrthoDB" id="10050244at2759"/>
<dbReference type="FunFam" id="3.20.20.70:FF:000151">
    <property type="entry name" value="Tryptophan synthase"/>
    <property type="match status" value="1"/>
</dbReference>
<evidence type="ECO:0000256" key="4">
    <source>
        <dbReference type="ARBA" id="ARBA00006095"/>
    </source>
</evidence>
<dbReference type="Gene3D" id="3.20.20.70">
    <property type="entry name" value="Aldolase class I"/>
    <property type="match status" value="1"/>
</dbReference>
<dbReference type="UniPathway" id="UPA00035">
    <property type="reaction ID" value="UER00044"/>
</dbReference>
<dbReference type="InterPro" id="IPR006654">
    <property type="entry name" value="Trp_synth_beta"/>
</dbReference>
<organism evidence="15 16">
    <name type="scientific">Cytospora schulzeri</name>
    <dbReference type="NCBI Taxonomy" id="448051"/>
    <lineage>
        <taxon>Eukaryota</taxon>
        <taxon>Fungi</taxon>
        <taxon>Dikarya</taxon>
        <taxon>Ascomycota</taxon>
        <taxon>Pezizomycotina</taxon>
        <taxon>Sordariomycetes</taxon>
        <taxon>Sordariomycetidae</taxon>
        <taxon>Diaporthales</taxon>
        <taxon>Cytosporaceae</taxon>
        <taxon>Cytospora</taxon>
    </lineage>
</organism>
<dbReference type="AlphaFoldDB" id="A0A423WUF2"/>
<comment type="pathway">
    <text evidence="2 13">Amino-acid biosynthesis; L-tryptophan biosynthesis; L-tryptophan from chorismate: step 5/5.</text>
</comment>
<dbReference type="Pfam" id="PF00290">
    <property type="entry name" value="Trp_syntA"/>
    <property type="match status" value="1"/>
</dbReference>
<evidence type="ECO:0000313" key="15">
    <source>
        <dbReference type="EMBL" id="ROW06959.1"/>
    </source>
</evidence>
<dbReference type="InterPro" id="IPR011060">
    <property type="entry name" value="RibuloseP-bd_barrel"/>
</dbReference>
<dbReference type="FunFam" id="3.40.50.1100:FF:000001">
    <property type="entry name" value="Tryptophan synthase beta chain"/>
    <property type="match status" value="1"/>
</dbReference>
<dbReference type="PANTHER" id="PTHR48077">
    <property type="entry name" value="TRYPTOPHAN SYNTHASE-RELATED"/>
    <property type="match status" value="1"/>
</dbReference>
<dbReference type="GO" id="GO:0004834">
    <property type="term" value="F:tryptophan synthase activity"/>
    <property type="evidence" value="ECO:0007669"/>
    <property type="project" value="UniProtKB-EC"/>
</dbReference>
<dbReference type="Pfam" id="PF00291">
    <property type="entry name" value="PALP"/>
    <property type="match status" value="1"/>
</dbReference>
<dbReference type="SUPFAM" id="SSF51366">
    <property type="entry name" value="Ribulose-phoshate binding barrel"/>
    <property type="match status" value="1"/>
</dbReference>
<keyword evidence="11 13" id="KW-0456">Lyase</keyword>
<dbReference type="Proteomes" id="UP000283895">
    <property type="component" value="Unassembled WGS sequence"/>
</dbReference>
<keyword evidence="10 13" id="KW-0057">Aromatic amino acid biosynthesis</keyword>
<dbReference type="GO" id="GO:0005737">
    <property type="term" value="C:cytoplasm"/>
    <property type="evidence" value="ECO:0007669"/>
    <property type="project" value="TreeGrafter"/>
</dbReference>
<dbReference type="FunFam" id="3.40.50.1100:FF:000004">
    <property type="entry name" value="Tryptophan synthase beta chain"/>
    <property type="match status" value="1"/>
</dbReference>
<dbReference type="InterPro" id="IPR023026">
    <property type="entry name" value="Trp_synth_beta/beta-like"/>
</dbReference>
<keyword evidence="16" id="KW-1185">Reference proteome</keyword>
<gene>
    <name evidence="15" type="ORF">VMCG_04222</name>
</gene>
<comment type="similarity">
    <text evidence="3">In the C-terminal section; belongs to the TrpB family.</text>
</comment>
<evidence type="ECO:0000256" key="6">
    <source>
        <dbReference type="ARBA" id="ARBA00018724"/>
    </source>
</evidence>
<evidence type="ECO:0000313" key="16">
    <source>
        <dbReference type="Proteomes" id="UP000283895"/>
    </source>
</evidence>
<evidence type="ECO:0000256" key="13">
    <source>
        <dbReference type="RuleBase" id="RU003663"/>
    </source>
</evidence>
<name>A0A423WUF2_9PEZI</name>
<dbReference type="EC" id="4.2.1.20" evidence="5 13"/>
<dbReference type="InterPro" id="IPR002028">
    <property type="entry name" value="Trp_synthase_suA"/>
</dbReference>
<dbReference type="InterPro" id="IPR036052">
    <property type="entry name" value="TrpB-like_PALP_sf"/>
</dbReference>
<dbReference type="InterPro" id="IPR001926">
    <property type="entry name" value="TrpB-like_PALP"/>
</dbReference>
<evidence type="ECO:0000256" key="7">
    <source>
        <dbReference type="ARBA" id="ARBA00022605"/>
    </source>
</evidence>
<evidence type="ECO:0000256" key="12">
    <source>
        <dbReference type="ARBA" id="ARBA00049047"/>
    </source>
</evidence>
<evidence type="ECO:0000256" key="8">
    <source>
        <dbReference type="ARBA" id="ARBA00022822"/>
    </source>
</evidence>
<evidence type="ECO:0000259" key="14">
    <source>
        <dbReference type="Pfam" id="PF00291"/>
    </source>
</evidence>
<dbReference type="CDD" id="cd04724">
    <property type="entry name" value="Tryptophan_synthase_alpha"/>
    <property type="match status" value="1"/>
</dbReference>
<dbReference type="Gene3D" id="3.40.50.1100">
    <property type="match status" value="2"/>
</dbReference>
<dbReference type="PROSITE" id="PS00167">
    <property type="entry name" value="TRP_SYNTHASE_ALPHA"/>
    <property type="match status" value="1"/>
</dbReference>
<dbReference type="InterPro" id="IPR006653">
    <property type="entry name" value="Trp_synth_b_CS"/>
</dbReference>
<evidence type="ECO:0000256" key="3">
    <source>
        <dbReference type="ARBA" id="ARBA00005761"/>
    </source>
</evidence>
<evidence type="ECO:0000256" key="1">
    <source>
        <dbReference type="ARBA" id="ARBA00001933"/>
    </source>
</evidence>
<protein>
    <recommendedName>
        <fullName evidence="6 13">Tryptophan synthase</fullName>
        <ecNumber evidence="5 13">4.2.1.20</ecNumber>
    </recommendedName>
</protein>
<reference evidence="15 16" key="1">
    <citation type="submission" date="2015-09" db="EMBL/GenBank/DDBJ databases">
        <title>Host preference determinants of Valsa canker pathogens revealed by comparative genomics.</title>
        <authorList>
            <person name="Yin Z."/>
            <person name="Huang L."/>
        </authorList>
    </citation>
    <scope>NUCLEOTIDE SEQUENCE [LARGE SCALE GENOMIC DNA]</scope>
    <source>
        <strain evidence="15 16">03-1</strain>
    </source>
</reference>
<evidence type="ECO:0000256" key="2">
    <source>
        <dbReference type="ARBA" id="ARBA00004733"/>
    </source>
</evidence>
<keyword evidence="9 13" id="KW-0663">Pyridoxal phosphate</keyword>
<proteinExistence type="inferred from homology"/>
<comment type="similarity">
    <text evidence="4">In the N-terminal section; belongs to the TrpA family.</text>
</comment>
<feature type="domain" description="Tryptophan synthase beta chain-like PALP" evidence="14">
    <location>
        <begin position="371"/>
        <end position="690"/>
    </location>
</feature>
<sequence length="716" mass="77022">MEAIKQTFQRCKAENRSALVTYVTAGFPLPEDTSEICLAMERGGADIIELGVPFTDPIADGPTIQTSNTVALNNGVTLKSTLQMVRDARQKGLKAPVLLMGYYNPLRAYGEEALLDDCKEAGINGFIICDLPPEEAVSFRKLCSKGGLSYIPLIAPSTSDNRMKLLCRLADSFIYVVSRQGVTGALGTMNANLPSLLERVKKYSGDKPAAVGFGISTRDHFTSVAQVADGVVVGSMIVSTLQKAPEGEGYKAVEEYCAYLCGRKPEEGLTREVGVVEAIAQAKEPNGQATVDATVTDSHVEGDDAGLVAQLAAMHSKIPERFGEFGGQYVPESLMDCLSELEEGFNNIREDPAFWEEFRSYYPYMGRPGHLHLADRLTKHAGGANIWLKREDLNHTGSHKINNAIGQILLARKLGKTKIIAETGAGQHGVATATVCAKFGMECTVYMGAEDVRRQALNVFRMKLLGAKVVAVEAGSRTLRDAVNEAMRAWVVNLDDTHYIIGSAIGPHPFPTIVRTFQSVIGNETKQQMLEKRGKLPDAVVACVGGGSNAVGMFYPFSKDLSVKLLGVEAGGDGIDTPRHSATLAAGSKGVLHGVKTYVLQNEHGQIQETHSVSAGLDYPAVGPELASWKDSGRAQYVAATDEQAFSAFRLISQLEGIIPALESAHGIYGALELAKTMKPDQDVVICLSGRGDKDVQSVADELPKIGPKIGWDLRF</sequence>
<evidence type="ECO:0000256" key="10">
    <source>
        <dbReference type="ARBA" id="ARBA00023141"/>
    </source>
</evidence>
<comment type="cofactor">
    <cofactor evidence="1 13">
        <name>pyridoxal 5'-phosphate</name>
        <dbReference type="ChEBI" id="CHEBI:597326"/>
    </cofactor>
</comment>
<dbReference type="NCBIfam" id="TIGR00263">
    <property type="entry name" value="trpB"/>
    <property type="match status" value="1"/>
</dbReference>
<dbReference type="CDD" id="cd06446">
    <property type="entry name" value="Trp-synth_B"/>
    <property type="match status" value="1"/>
</dbReference>
<comment type="caution">
    <text evidence="15">The sequence shown here is derived from an EMBL/GenBank/DDBJ whole genome shotgun (WGS) entry which is preliminary data.</text>
</comment>
<evidence type="ECO:0000256" key="5">
    <source>
        <dbReference type="ARBA" id="ARBA00012043"/>
    </source>
</evidence>
<dbReference type="EMBL" id="LKEA01000009">
    <property type="protein sequence ID" value="ROW06959.1"/>
    <property type="molecule type" value="Genomic_DNA"/>
</dbReference>
<dbReference type="HAMAP" id="MF_00133">
    <property type="entry name" value="Trp_synth_beta"/>
    <property type="match status" value="1"/>
</dbReference>
<comment type="catalytic activity">
    <reaction evidence="12 13">
        <text>(1S,2R)-1-C-(indol-3-yl)glycerol 3-phosphate + L-serine = D-glyceraldehyde 3-phosphate + L-tryptophan + H2O</text>
        <dbReference type="Rhea" id="RHEA:10532"/>
        <dbReference type="ChEBI" id="CHEBI:15377"/>
        <dbReference type="ChEBI" id="CHEBI:33384"/>
        <dbReference type="ChEBI" id="CHEBI:57912"/>
        <dbReference type="ChEBI" id="CHEBI:58866"/>
        <dbReference type="ChEBI" id="CHEBI:59776"/>
        <dbReference type="EC" id="4.2.1.20"/>
    </reaction>
</comment>
<evidence type="ECO:0000256" key="9">
    <source>
        <dbReference type="ARBA" id="ARBA00022898"/>
    </source>
</evidence>
<evidence type="ECO:0000256" key="11">
    <source>
        <dbReference type="ARBA" id="ARBA00023239"/>
    </source>
</evidence>
<dbReference type="InterPro" id="IPR018204">
    <property type="entry name" value="Trp_synthase_alpha_AS"/>
</dbReference>